<keyword evidence="3" id="KW-1185">Reference proteome</keyword>
<dbReference type="Proteomes" id="UP001295794">
    <property type="component" value="Unassembled WGS sequence"/>
</dbReference>
<feature type="non-terminal residue" evidence="2">
    <location>
        <position position="1"/>
    </location>
</feature>
<dbReference type="AlphaFoldDB" id="A0AAD2GRA8"/>
<reference evidence="2" key="1">
    <citation type="submission" date="2023-11" db="EMBL/GenBank/DDBJ databases">
        <authorList>
            <person name="De Vega J J."/>
            <person name="De Vega J J."/>
        </authorList>
    </citation>
    <scope>NUCLEOTIDE SEQUENCE</scope>
</reference>
<proteinExistence type="predicted"/>
<dbReference type="InterPro" id="IPR012337">
    <property type="entry name" value="RNaseH-like_sf"/>
</dbReference>
<dbReference type="InterPro" id="IPR036397">
    <property type="entry name" value="RNaseH_sf"/>
</dbReference>
<gene>
    <name evidence="2" type="ORF">MYCIT1_LOCUS888</name>
</gene>
<feature type="non-terminal residue" evidence="2">
    <location>
        <position position="122"/>
    </location>
</feature>
<sequence length="122" mass="14266">TIFDPKPRAAQLYAYQFHKIICDYLDDDQTRTVEVGWSLGHCNIEGNERADELAKEGTPLASTTHITRSHALRRSKERIQSTWRREWKQRKRTGLYTDANHIPPSTQPSRHFTELSGKRELF</sequence>
<feature type="compositionally biased region" description="Basic and acidic residues" evidence="1">
    <location>
        <begin position="111"/>
        <end position="122"/>
    </location>
</feature>
<evidence type="ECO:0000256" key="1">
    <source>
        <dbReference type="SAM" id="MobiDB-lite"/>
    </source>
</evidence>
<evidence type="ECO:0000313" key="2">
    <source>
        <dbReference type="EMBL" id="CAK5262296.1"/>
    </source>
</evidence>
<organism evidence="2 3">
    <name type="scientific">Mycena citricolor</name>
    <dbReference type="NCBI Taxonomy" id="2018698"/>
    <lineage>
        <taxon>Eukaryota</taxon>
        <taxon>Fungi</taxon>
        <taxon>Dikarya</taxon>
        <taxon>Basidiomycota</taxon>
        <taxon>Agaricomycotina</taxon>
        <taxon>Agaricomycetes</taxon>
        <taxon>Agaricomycetidae</taxon>
        <taxon>Agaricales</taxon>
        <taxon>Marasmiineae</taxon>
        <taxon>Mycenaceae</taxon>
        <taxon>Mycena</taxon>
    </lineage>
</organism>
<dbReference type="GO" id="GO:0003676">
    <property type="term" value="F:nucleic acid binding"/>
    <property type="evidence" value="ECO:0007669"/>
    <property type="project" value="InterPro"/>
</dbReference>
<comment type="caution">
    <text evidence="2">The sequence shown here is derived from an EMBL/GenBank/DDBJ whole genome shotgun (WGS) entry which is preliminary data.</text>
</comment>
<feature type="region of interest" description="Disordered" evidence="1">
    <location>
        <begin position="94"/>
        <end position="122"/>
    </location>
</feature>
<protein>
    <recommendedName>
        <fullName evidence="4">RNase H type-1 domain-containing protein</fullName>
    </recommendedName>
</protein>
<evidence type="ECO:0008006" key="4">
    <source>
        <dbReference type="Google" id="ProtNLM"/>
    </source>
</evidence>
<dbReference type="Gene3D" id="3.30.420.10">
    <property type="entry name" value="Ribonuclease H-like superfamily/Ribonuclease H"/>
    <property type="match status" value="1"/>
</dbReference>
<dbReference type="EMBL" id="CAVNYO010000013">
    <property type="protein sequence ID" value="CAK5262296.1"/>
    <property type="molecule type" value="Genomic_DNA"/>
</dbReference>
<name>A0AAD2GRA8_9AGAR</name>
<accession>A0AAD2GRA8</accession>
<evidence type="ECO:0000313" key="3">
    <source>
        <dbReference type="Proteomes" id="UP001295794"/>
    </source>
</evidence>
<dbReference type="SUPFAM" id="SSF53098">
    <property type="entry name" value="Ribonuclease H-like"/>
    <property type="match status" value="1"/>
</dbReference>